<comment type="subcellular location">
    <subcellularLocation>
        <location evidence="1">Membrane</location>
        <topology evidence="1">Multi-pass membrane protein</topology>
    </subcellularLocation>
</comment>
<keyword evidence="2 6" id="KW-0812">Transmembrane</keyword>
<reference evidence="7 8" key="1">
    <citation type="submission" date="2022-08" db="EMBL/GenBank/DDBJ databases">
        <title>Paenibacillus endoradicis sp. nov., Paenibacillus radicibacter sp. nov and Paenibacillus pararadicis sp. nov., three cold-adapted plant growth-promoting bacteria isolated from root of Larix gmelinii in Great Khingan.</title>
        <authorList>
            <person name="Xue H."/>
        </authorList>
    </citation>
    <scope>NUCLEOTIDE SEQUENCE [LARGE SCALE GENOMIC DNA]</scope>
    <source>
        <strain evidence="7 8">N5-1-1-5</strain>
    </source>
</reference>
<feature type="region of interest" description="Disordered" evidence="5">
    <location>
        <begin position="1"/>
        <end position="23"/>
    </location>
</feature>
<evidence type="ECO:0000256" key="6">
    <source>
        <dbReference type="SAM" id="Phobius"/>
    </source>
</evidence>
<evidence type="ECO:0000256" key="5">
    <source>
        <dbReference type="SAM" id="MobiDB-lite"/>
    </source>
</evidence>
<dbReference type="Pfam" id="PF09685">
    <property type="entry name" value="MamF_MmsF"/>
    <property type="match status" value="1"/>
</dbReference>
<feature type="transmembrane region" description="Helical" evidence="6">
    <location>
        <begin position="63"/>
        <end position="81"/>
    </location>
</feature>
<feature type="transmembrane region" description="Helical" evidence="6">
    <location>
        <begin position="32"/>
        <end position="51"/>
    </location>
</feature>
<sequence>MKEVDTLSSIPENNSPGQSNSTLTADPADVNANKWIGVLAYILFFLPLLAAKESRFAMYHANQGLVLLILGIACNIVLGLIPVIGWILLPLANLATLVLAILGIIQAANGQLKPLPLIGGITIIKTP</sequence>
<evidence type="ECO:0000313" key="7">
    <source>
        <dbReference type="EMBL" id="MCR8636383.1"/>
    </source>
</evidence>
<organism evidence="7 8">
    <name type="scientific">Paenibacillus radicis</name>
    <name type="common">ex Xue et al. 2023</name>
    <dbReference type="NCBI Taxonomy" id="2972489"/>
    <lineage>
        <taxon>Bacteria</taxon>
        <taxon>Bacillati</taxon>
        <taxon>Bacillota</taxon>
        <taxon>Bacilli</taxon>
        <taxon>Bacillales</taxon>
        <taxon>Paenibacillaceae</taxon>
        <taxon>Paenibacillus</taxon>
    </lineage>
</organism>
<gene>
    <name evidence="7" type="ORF">NV381_34930</name>
</gene>
<name>A0ABT1YT74_9BACL</name>
<comment type="caution">
    <text evidence="7">The sequence shown here is derived from an EMBL/GenBank/DDBJ whole genome shotgun (WGS) entry which is preliminary data.</text>
</comment>
<accession>A0ABT1YT74</accession>
<dbReference type="InterPro" id="IPR019109">
    <property type="entry name" value="MamF_MmsF"/>
</dbReference>
<keyword evidence="8" id="KW-1185">Reference proteome</keyword>
<proteinExistence type="predicted"/>
<evidence type="ECO:0000256" key="3">
    <source>
        <dbReference type="ARBA" id="ARBA00022989"/>
    </source>
</evidence>
<evidence type="ECO:0000256" key="4">
    <source>
        <dbReference type="ARBA" id="ARBA00023136"/>
    </source>
</evidence>
<protein>
    <recommendedName>
        <fullName evidence="9">DUF4870 domain-containing protein</fullName>
    </recommendedName>
</protein>
<keyword evidence="4 6" id="KW-0472">Membrane</keyword>
<keyword evidence="3 6" id="KW-1133">Transmembrane helix</keyword>
<dbReference type="Proteomes" id="UP001300012">
    <property type="component" value="Unassembled WGS sequence"/>
</dbReference>
<dbReference type="EMBL" id="JANQBD010000041">
    <property type="protein sequence ID" value="MCR8636383.1"/>
    <property type="molecule type" value="Genomic_DNA"/>
</dbReference>
<evidence type="ECO:0000313" key="8">
    <source>
        <dbReference type="Proteomes" id="UP001300012"/>
    </source>
</evidence>
<evidence type="ECO:0008006" key="9">
    <source>
        <dbReference type="Google" id="ProtNLM"/>
    </source>
</evidence>
<evidence type="ECO:0000256" key="2">
    <source>
        <dbReference type="ARBA" id="ARBA00022692"/>
    </source>
</evidence>
<evidence type="ECO:0000256" key="1">
    <source>
        <dbReference type="ARBA" id="ARBA00004141"/>
    </source>
</evidence>